<name>A0A2G4F6T2_9CYAN</name>
<protein>
    <recommendedName>
        <fullName evidence="3">Restriction endonuclease subunit R</fullName>
    </recommendedName>
</protein>
<evidence type="ECO:0000313" key="2">
    <source>
        <dbReference type="Proteomes" id="UP000226442"/>
    </source>
</evidence>
<dbReference type="EMBL" id="NXIB02000001">
    <property type="protein sequence ID" value="PHX57445.1"/>
    <property type="molecule type" value="Genomic_DNA"/>
</dbReference>
<gene>
    <name evidence="1" type="ORF">CP500_000475</name>
</gene>
<dbReference type="RefSeq" id="WP_096828969.1">
    <property type="nucleotide sequence ID" value="NZ_NXIB02000001.1"/>
</dbReference>
<comment type="caution">
    <text evidence="1">The sequence shown here is derived from an EMBL/GenBank/DDBJ whole genome shotgun (WGS) entry which is preliminary data.</text>
</comment>
<dbReference type="AlphaFoldDB" id="A0A2G4F6T2"/>
<reference evidence="1" key="1">
    <citation type="submission" date="2017-10" db="EMBL/GenBank/DDBJ databases">
        <title>Draft genome sequence of the planktic cyanobacteria Tychonema bourrellyi isolated from alpine lentic freshwater.</title>
        <authorList>
            <person name="Tett A."/>
            <person name="Armanini F."/>
            <person name="Asnicar F."/>
            <person name="Boscaini A."/>
            <person name="Pasolli E."/>
            <person name="Zolfo M."/>
            <person name="Donati C."/>
            <person name="Salmaso N."/>
            <person name="Segata N."/>
        </authorList>
    </citation>
    <scope>NUCLEOTIDE SEQUENCE</scope>
    <source>
        <strain evidence="1">FEM_GT703</strain>
    </source>
</reference>
<sequence>MAYSDFSLEGVVKKFELKYSEVADLFAKEHKLECSQLLAETLKRSVPLALASNTDKSRAEMITTPILIELREQLKNRISLFSGIDFNVDSEKGLNGSCDFLIGNSSGLLFVDAPVIIIVEAKPENLNSELGQCVAEMFAASIFNEREGNEIPAIYGAVTSGTNWKFLRLKDQVIEIGLTEYYITDVNKILGILASVIDRQ</sequence>
<organism evidence="1 2">
    <name type="scientific">Tychonema bourrellyi FEM_GT703</name>
    <dbReference type="NCBI Taxonomy" id="2040638"/>
    <lineage>
        <taxon>Bacteria</taxon>
        <taxon>Bacillati</taxon>
        <taxon>Cyanobacteriota</taxon>
        <taxon>Cyanophyceae</taxon>
        <taxon>Oscillatoriophycideae</taxon>
        <taxon>Oscillatoriales</taxon>
        <taxon>Microcoleaceae</taxon>
        <taxon>Tychonema</taxon>
    </lineage>
</organism>
<proteinExistence type="predicted"/>
<dbReference type="Proteomes" id="UP000226442">
    <property type="component" value="Unassembled WGS sequence"/>
</dbReference>
<evidence type="ECO:0008006" key="3">
    <source>
        <dbReference type="Google" id="ProtNLM"/>
    </source>
</evidence>
<accession>A0A2G4F6T2</accession>
<keyword evidence="2" id="KW-1185">Reference proteome</keyword>
<evidence type="ECO:0000313" key="1">
    <source>
        <dbReference type="EMBL" id="PHX57445.1"/>
    </source>
</evidence>
<dbReference type="OrthoDB" id="518124at2"/>